<feature type="chain" id="PRO_5012959972" description="Sulfhydryl oxidase" evidence="9">
    <location>
        <begin position="29"/>
        <end position="554"/>
    </location>
</feature>
<proteinExistence type="predicted"/>
<comment type="caution">
    <text evidence="11">The sequence shown here is derived from an EMBL/GenBank/DDBJ whole genome shotgun (WGS) entry which is preliminary data.</text>
</comment>
<dbReference type="GO" id="GO:0000139">
    <property type="term" value="C:Golgi membrane"/>
    <property type="evidence" value="ECO:0007669"/>
    <property type="project" value="TreeGrafter"/>
</dbReference>
<dbReference type="Pfam" id="PF04777">
    <property type="entry name" value="Evr1_Alr"/>
    <property type="match status" value="1"/>
</dbReference>
<evidence type="ECO:0000256" key="7">
    <source>
        <dbReference type="RuleBase" id="RU371123"/>
    </source>
</evidence>
<dbReference type="Gene3D" id="1.20.120.310">
    <property type="entry name" value="ERV/ALR sulfhydryl oxidase domain"/>
    <property type="match status" value="1"/>
</dbReference>
<keyword evidence="6" id="KW-1015">Disulfide bond</keyword>
<comment type="catalytic activity">
    <reaction evidence="7">
        <text>2 R'C(R)SH + O2 = R'C(R)S-S(R)CR' + H2O2</text>
        <dbReference type="Rhea" id="RHEA:17357"/>
        <dbReference type="ChEBI" id="CHEBI:15379"/>
        <dbReference type="ChEBI" id="CHEBI:16240"/>
        <dbReference type="ChEBI" id="CHEBI:16520"/>
        <dbReference type="ChEBI" id="CHEBI:17412"/>
        <dbReference type="EC" id="1.8.3.2"/>
    </reaction>
</comment>
<dbReference type="PANTHER" id="PTHR22897">
    <property type="entry name" value="QUIESCIN Q6-RELATED SULFHYDRYL OXIDASE"/>
    <property type="match status" value="1"/>
</dbReference>
<dbReference type="InterPro" id="IPR036774">
    <property type="entry name" value="ERV/ALR_sulphydryl_oxid_sf"/>
</dbReference>
<dbReference type="RefSeq" id="XP_028546374.1">
    <property type="nucleotide sequence ID" value="XM_028690573.1"/>
</dbReference>
<dbReference type="GO" id="GO:0003756">
    <property type="term" value="F:protein disulfide isomerase activity"/>
    <property type="evidence" value="ECO:0007669"/>
    <property type="project" value="TreeGrafter"/>
</dbReference>
<dbReference type="Gene3D" id="3.40.30.10">
    <property type="entry name" value="Glutaredoxin"/>
    <property type="match status" value="1"/>
</dbReference>
<dbReference type="GeneID" id="39750531"/>
<dbReference type="OrthoDB" id="59470at2759"/>
<evidence type="ECO:0000256" key="2">
    <source>
        <dbReference type="ARBA" id="ARBA00022630"/>
    </source>
</evidence>
<dbReference type="GO" id="GO:0006457">
    <property type="term" value="P:protein folding"/>
    <property type="evidence" value="ECO:0007669"/>
    <property type="project" value="TreeGrafter"/>
</dbReference>
<evidence type="ECO:0000256" key="5">
    <source>
        <dbReference type="ARBA" id="ARBA00023002"/>
    </source>
</evidence>
<evidence type="ECO:0000256" key="4">
    <source>
        <dbReference type="ARBA" id="ARBA00022827"/>
    </source>
</evidence>
<dbReference type="EC" id="1.8.3.2" evidence="7"/>
<evidence type="ECO:0000256" key="6">
    <source>
        <dbReference type="ARBA" id="ARBA00023157"/>
    </source>
</evidence>
<dbReference type="AlphaFoldDB" id="A0A1Y1JQK9"/>
<dbReference type="InterPro" id="IPR036249">
    <property type="entry name" value="Thioredoxin-like_sf"/>
</dbReference>
<evidence type="ECO:0000313" key="11">
    <source>
        <dbReference type="EMBL" id="GAW83785.1"/>
    </source>
</evidence>
<keyword evidence="4 7" id="KW-0274">FAD</keyword>
<evidence type="ECO:0000313" key="12">
    <source>
        <dbReference type="Proteomes" id="UP000195521"/>
    </source>
</evidence>
<keyword evidence="2 7" id="KW-0285">Flavoprotein</keyword>
<evidence type="ECO:0000256" key="8">
    <source>
        <dbReference type="SAM" id="MobiDB-lite"/>
    </source>
</evidence>
<dbReference type="PROSITE" id="PS51324">
    <property type="entry name" value="ERV_ALR"/>
    <property type="match status" value="1"/>
</dbReference>
<sequence>MVRLSRSIFKILILTYNIVMTRIQFSRSEDVCKGAEETLKKFGVTINNAKHGDAILISIKNYYCPACSRYMDIWENLEKEISNYEKHVSMFAFDCSCHLFVSYCRFFNVRYFPTFRLLYPVYDYMEKNKFEYKYITPKTQIANTIYENDLLLAYTEVDRVNNVEQFQRMIQTYLCKNVNFNHIDLKSCYVDLPTVEYNPEYNIFIYTINPSMDEGGIVARSNQYAVQRWAQNNISNDDIKHDIIKGILFTLKKHISLGLDVDRSTVEPFLVIIQIVSDMYPELSEWSERIYQKVNSQVYPLTYQQWSSIVNTANDDCASETNPSVRALLVRDKNDLENGNPHEEPQEQEQPPREHTNECKPWENPQFKVCEENSILCSYWLLYHKISVHCLVHDKERYNFYLKAITNYTKNYLNCENCIEHFVNAQKSCYYGFCNIHSAESFVIFLWRIHNSVTLRSMYESIVQEAQIQEVQSGKEADNKVEIEMKKKFLNKDIVFPPEANCKNCRMGGIGFTKITSPIINNMIKEKFISDRVFDAIDGFSVKNVLNYLIRMYS</sequence>
<evidence type="ECO:0000256" key="3">
    <source>
        <dbReference type="ARBA" id="ARBA00022729"/>
    </source>
</evidence>
<evidence type="ECO:0000256" key="1">
    <source>
        <dbReference type="ARBA" id="ARBA00001974"/>
    </source>
</evidence>
<dbReference type="GO" id="GO:0016971">
    <property type="term" value="F:flavin-dependent sulfhydryl oxidase activity"/>
    <property type="evidence" value="ECO:0007669"/>
    <property type="project" value="InterPro"/>
</dbReference>
<organism evidence="11 12">
    <name type="scientific">Plasmodium gonderi</name>
    <dbReference type="NCBI Taxonomy" id="77519"/>
    <lineage>
        <taxon>Eukaryota</taxon>
        <taxon>Sar</taxon>
        <taxon>Alveolata</taxon>
        <taxon>Apicomplexa</taxon>
        <taxon>Aconoidasida</taxon>
        <taxon>Haemosporida</taxon>
        <taxon>Plasmodiidae</taxon>
        <taxon>Plasmodium</taxon>
        <taxon>Plasmodium (Plasmodium)</taxon>
    </lineage>
</organism>
<feature type="domain" description="ERV/ALR sulfhydryl oxidase" evidence="10">
    <location>
        <begin position="368"/>
        <end position="472"/>
    </location>
</feature>
<comment type="cofactor">
    <cofactor evidence="1 7">
        <name>FAD</name>
        <dbReference type="ChEBI" id="CHEBI:57692"/>
    </cofactor>
</comment>
<dbReference type="OMA" id="YYGFCNI"/>
<keyword evidence="12" id="KW-1185">Reference proteome</keyword>
<keyword evidence="5 7" id="KW-0560">Oxidoreductase</keyword>
<name>A0A1Y1JQK9_PLAGO</name>
<reference evidence="12" key="1">
    <citation type="submission" date="2017-04" db="EMBL/GenBank/DDBJ databases">
        <title>Plasmodium gonderi genome.</title>
        <authorList>
            <person name="Arisue N."/>
            <person name="Honma H."/>
            <person name="Kawai S."/>
            <person name="Tougan T."/>
            <person name="Tanabe K."/>
            <person name="Horii T."/>
        </authorList>
    </citation>
    <scope>NUCLEOTIDE SEQUENCE [LARGE SCALE GENOMIC DNA]</scope>
    <source>
        <strain evidence="12">ATCC 30045</strain>
    </source>
</reference>
<dbReference type="PANTHER" id="PTHR22897:SF8">
    <property type="entry name" value="SULFHYDRYL OXIDASE"/>
    <property type="match status" value="1"/>
</dbReference>
<dbReference type="GO" id="GO:0005615">
    <property type="term" value="C:extracellular space"/>
    <property type="evidence" value="ECO:0007669"/>
    <property type="project" value="TreeGrafter"/>
</dbReference>
<keyword evidence="3 9" id="KW-0732">Signal</keyword>
<dbReference type="SUPFAM" id="SSF52833">
    <property type="entry name" value="Thioredoxin-like"/>
    <property type="match status" value="1"/>
</dbReference>
<feature type="signal peptide" evidence="9">
    <location>
        <begin position="1"/>
        <end position="28"/>
    </location>
</feature>
<dbReference type="Proteomes" id="UP000195521">
    <property type="component" value="Unassembled WGS sequence"/>
</dbReference>
<protein>
    <recommendedName>
        <fullName evidence="7">Sulfhydryl oxidase</fullName>
        <ecNumber evidence="7">1.8.3.2</ecNumber>
    </recommendedName>
</protein>
<dbReference type="InterPro" id="IPR039798">
    <property type="entry name" value="Sulfhydryl_oxidase"/>
</dbReference>
<dbReference type="EMBL" id="BDQF01000015">
    <property type="protein sequence ID" value="GAW83785.1"/>
    <property type="molecule type" value="Genomic_DNA"/>
</dbReference>
<dbReference type="InterPro" id="IPR017905">
    <property type="entry name" value="ERV/ALR_sulphydryl_oxidase"/>
</dbReference>
<evidence type="ECO:0000256" key="9">
    <source>
        <dbReference type="SAM" id="SignalP"/>
    </source>
</evidence>
<evidence type="ECO:0000259" key="10">
    <source>
        <dbReference type="PROSITE" id="PS51324"/>
    </source>
</evidence>
<accession>A0A1Y1JQK9</accession>
<gene>
    <name evidence="11" type="ORF">PGO_145830</name>
</gene>
<feature type="region of interest" description="Disordered" evidence="8">
    <location>
        <begin position="335"/>
        <end position="358"/>
    </location>
</feature>
<dbReference type="SUPFAM" id="SSF69000">
    <property type="entry name" value="FAD-dependent thiol oxidase"/>
    <property type="match status" value="1"/>
</dbReference>